<dbReference type="Gene3D" id="3.30.565.10">
    <property type="entry name" value="Histidine kinase-like ATPase, C-terminal domain"/>
    <property type="match status" value="1"/>
</dbReference>
<dbReference type="PANTHER" id="PTHR45453:SF1">
    <property type="entry name" value="PHOSPHATE REGULON SENSOR PROTEIN PHOR"/>
    <property type="match status" value="1"/>
</dbReference>
<protein>
    <recommendedName>
        <fullName evidence="2">histidine kinase</fullName>
        <ecNumber evidence="2">2.7.13.3</ecNumber>
    </recommendedName>
</protein>
<evidence type="ECO:0000256" key="5">
    <source>
        <dbReference type="ARBA" id="ARBA00022777"/>
    </source>
</evidence>
<evidence type="ECO:0000256" key="3">
    <source>
        <dbReference type="ARBA" id="ARBA00022553"/>
    </source>
</evidence>
<evidence type="ECO:0000256" key="1">
    <source>
        <dbReference type="ARBA" id="ARBA00000085"/>
    </source>
</evidence>
<evidence type="ECO:0000256" key="2">
    <source>
        <dbReference type="ARBA" id="ARBA00012438"/>
    </source>
</evidence>
<dbReference type="Gene3D" id="3.30.450.20">
    <property type="entry name" value="PAS domain"/>
    <property type="match status" value="1"/>
</dbReference>
<keyword evidence="5 9" id="KW-0418">Kinase</keyword>
<name>A0ABY7T088_9SPHI</name>
<evidence type="ECO:0000313" key="9">
    <source>
        <dbReference type="EMBL" id="WCT09855.1"/>
    </source>
</evidence>
<dbReference type="Gene3D" id="1.10.287.130">
    <property type="match status" value="1"/>
</dbReference>
<dbReference type="InterPro" id="IPR036890">
    <property type="entry name" value="HATPase_C_sf"/>
</dbReference>
<keyword evidence="4" id="KW-0808">Transferase</keyword>
<feature type="domain" description="Histidine kinase" evidence="8">
    <location>
        <begin position="146"/>
        <end position="362"/>
    </location>
</feature>
<dbReference type="SMART" id="SM00388">
    <property type="entry name" value="HisKA"/>
    <property type="match status" value="1"/>
</dbReference>
<dbReference type="SUPFAM" id="SSF55874">
    <property type="entry name" value="ATPase domain of HSP90 chaperone/DNA topoisomerase II/histidine kinase"/>
    <property type="match status" value="1"/>
</dbReference>
<dbReference type="Pfam" id="PF00512">
    <property type="entry name" value="HisKA"/>
    <property type="match status" value="1"/>
</dbReference>
<dbReference type="EMBL" id="CP117167">
    <property type="protein sequence ID" value="WCT09855.1"/>
    <property type="molecule type" value="Genomic_DNA"/>
</dbReference>
<dbReference type="Pfam" id="PF02518">
    <property type="entry name" value="HATPase_c"/>
    <property type="match status" value="1"/>
</dbReference>
<keyword evidence="10" id="KW-1185">Reference proteome</keyword>
<dbReference type="CDD" id="cd00082">
    <property type="entry name" value="HisKA"/>
    <property type="match status" value="1"/>
</dbReference>
<dbReference type="PROSITE" id="PS50109">
    <property type="entry name" value="HIS_KIN"/>
    <property type="match status" value="1"/>
</dbReference>
<dbReference type="PANTHER" id="PTHR45453">
    <property type="entry name" value="PHOSPHATE REGULON SENSOR PROTEIN PHOR"/>
    <property type="match status" value="1"/>
</dbReference>
<dbReference type="InterPro" id="IPR035965">
    <property type="entry name" value="PAS-like_dom_sf"/>
</dbReference>
<evidence type="ECO:0000256" key="4">
    <source>
        <dbReference type="ARBA" id="ARBA00022679"/>
    </source>
</evidence>
<evidence type="ECO:0000256" key="6">
    <source>
        <dbReference type="ARBA" id="ARBA00023012"/>
    </source>
</evidence>
<dbReference type="InterPro" id="IPR000014">
    <property type="entry name" value="PAS"/>
</dbReference>
<dbReference type="InterPro" id="IPR003661">
    <property type="entry name" value="HisK_dim/P_dom"/>
</dbReference>
<dbReference type="InterPro" id="IPR050351">
    <property type="entry name" value="BphY/WalK/GraS-like"/>
</dbReference>
<dbReference type="GO" id="GO:0016301">
    <property type="term" value="F:kinase activity"/>
    <property type="evidence" value="ECO:0007669"/>
    <property type="project" value="UniProtKB-KW"/>
</dbReference>
<gene>
    <name evidence="9" type="ORF">PQO05_14065</name>
</gene>
<proteinExistence type="predicted"/>
<dbReference type="PRINTS" id="PR00344">
    <property type="entry name" value="BCTRLSENSOR"/>
</dbReference>
<dbReference type="RefSeq" id="WP_273627948.1">
    <property type="nucleotide sequence ID" value="NZ_CP117167.1"/>
</dbReference>
<keyword evidence="6" id="KW-0902">Two-component regulatory system</keyword>
<evidence type="ECO:0000259" key="8">
    <source>
        <dbReference type="PROSITE" id="PS50109"/>
    </source>
</evidence>
<evidence type="ECO:0000256" key="7">
    <source>
        <dbReference type="ARBA" id="ARBA00023136"/>
    </source>
</evidence>
<dbReference type="CDD" id="cd00075">
    <property type="entry name" value="HATPase"/>
    <property type="match status" value="1"/>
</dbReference>
<organism evidence="9 10">
    <name type="scientific">Mucilaginibacter jinjuensis</name>
    <dbReference type="NCBI Taxonomy" id="1176721"/>
    <lineage>
        <taxon>Bacteria</taxon>
        <taxon>Pseudomonadati</taxon>
        <taxon>Bacteroidota</taxon>
        <taxon>Sphingobacteriia</taxon>
        <taxon>Sphingobacteriales</taxon>
        <taxon>Sphingobacteriaceae</taxon>
        <taxon>Mucilaginibacter</taxon>
    </lineage>
</organism>
<dbReference type="InterPro" id="IPR005467">
    <property type="entry name" value="His_kinase_dom"/>
</dbReference>
<dbReference type="SMART" id="SM00387">
    <property type="entry name" value="HATPase_c"/>
    <property type="match status" value="1"/>
</dbReference>
<keyword evidence="7" id="KW-0472">Membrane</keyword>
<keyword evidence="3" id="KW-0597">Phosphoprotein</keyword>
<dbReference type="CDD" id="cd00130">
    <property type="entry name" value="PAS"/>
    <property type="match status" value="1"/>
</dbReference>
<dbReference type="InterPro" id="IPR036097">
    <property type="entry name" value="HisK_dim/P_sf"/>
</dbReference>
<comment type="catalytic activity">
    <reaction evidence="1">
        <text>ATP + protein L-histidine = ADP + protein N-phospho-L-histidine.</text>
        <dbReference type="EC" id="2.7.13.3"/>
    </reaction>
</comment>
<accession>A0ABY7T088</accession>
<reference evidence="9 10" key="1">
    <citation type="submission" date="2023-02" db="EMBL/GenBank/DDBJ databases">
        <title>Genome sequence of Mucilaginibacter jinjuensis strain KACC 16571.</title>
        <authorList>
            <person name="Kim S."/>
            <person name="Heo J."/>
            <person name="Kwon S.-W."/>
        </authorList>
    </citation>
    <scope>NUCLEOTIDE SEQUENCE [LARGE SCALE GENOMIC DNA]</scope>
    <source>
        <strain evidence="9 10">KACC 16571</strain>
    </source>
</reference>
<dbReference type="SUPFAM" id="SSF47384">
    <property type="entry name" value="Homodimeric domain of signal transducing histidine kinase"/>
    <property type="match status" value="1"/>
</dbReference>
<dbReference type="SUPFAM" id="SSF55785">
    <property type="entry name" value="PYP-like sensor domain (PAS domain)"/>
    <property type="match status" value="1"/>
</dbReference>
<sequence>MEEKLLPEKRPGQITINKSGILPEYAGEGAYMGYWKLMLASNKLSFCSKARKMLELPRTRENGLWLILKLIPPSQRRSIIFEIQQACLNGANFEKQIKVVTPKGKTKWIRITGVLYYRRWGKAEQMIGAIEDMTQKVIEESMSLAIVNHELRAPLTIIKLNIQMLINQFAGTLNKQPVKILNNVDLHIDSMTRVMEEYLNSSHDDQRVKQLNLTVFDIHELIDIVVGEMKTIHTSYRFYKECVEPVFVRADKYQIIQVLINYITNAVNFSPVCSHVKIKTAFVGNNIEVSVHDEGIGIPCGQEQQVFQKFYRCDQKAIRHKNSKGLGLYLVKKIIQDHEGSVRAEKGREGGSVFYFALPVFEESKLKPTYAIANSGY</sequence>
<dbReference type="Proteomes" id="UP001216139">
    <property type="component" value="Chromosome"/>
</dbReference>
<dbReference type="InterPro" id="IPR004358">
    <property type="entry name" value="Sig_transdc_His_kin-like_C"/>
</dbReference>
<evidence type="ECO:0000313" key="10">
    <source>
        <dbReference type="Proteomes" id="UP001216139"/>
    </source>
</evidence>
<dbReference type="EC" id="2.7.13.3" evidence="2"/>
<dbReference type="InterPro" id="IPR003594">
    <property type="entry name" value="HATPase_dom"/>
</dbReference>